<dbReference type="InterPro" id="IPR013728">
    <property type="entry name" value="BT_3987-like_N"/>
</dbReference>
<evidence type="ECO:0000313" key="2">
    <source>
        <dbReference type="EMBL" id="KAA2376273.1"/>
    </source>
</evidence>
<gene>
    <name evidence="2" type="ORF">F2Y10_13210</name>
</gene>
<dbReference type="SUPFAM" id="SSF51445">
    <property type="entry name" value="(Trans)glycosidases"/>
    <property type="match status" value="1"/>
</dbReference>
<evidence type="ECO:0000259" key="1">
    <source>
        <dbReference type="Pfam" id="PF08522"/>
    </source>
</evidence>
<sequence>MSIMKMKNIISQLLRGGLLCVAITAFVTSCSTDEITYATGQKPDKETLETVAGTLRSSKSLRDRVPIHLTEGNEDAVSDKIYYRLNQAASQALTLTATPNPSLVADYNADNKANLQPLPVANIKLANGGKITIPAGTRVSEKLDLTIESDGLTPGIYLMPVVVNISENEQHVLYYGVTVREFDENIYQEGNNLHNIELDTEWTTVFYLNTSEVQAHYADYVAWEKQDMNTFESVYRASLGNIVNLRIAQIDYNVASQRALFAPTSDLRYTVEHASKYIRQMQDKGRKVCVCIEGGGKGIGFCNMSDAQIADFVTQVKVFITTYELDGVNLWDRGSGYGKEGMPAVNTTSYPKLIKALHEAMPDKMLTVVDYEEPTESFYDTSLTGGIAVGELIDYAWHGYVSEKDPIRFVNPYNQFTSYEQVYSRKPFAGLSEAKYGNVNVPFYSEKSDLFVDFDMDKWSMNAIMWNIERTSNIIVFDDLVLPQVNFAELGCISMIQNFIAYLAYDENFDAAYSYGVMTRFLGIYHGHGSDSGRGYNTFAKDW</sequence>
<dbReference type="Proteomes" id="UP000322940">
    <property type="component" value="Unassembled WGS sequence"/>
</dbReference>
<proteinExistence type="predicted"/>
<dbReference type="Gene3D" id="2.60.40.1740">
    <property type="entry name" value="hypothetical protein (bacova_03559)"/>
    <property type="match status" value="1"/>
</dbReference>
<comment type="caution">
    <text evidence="2">The sequence shown here is derived from an EMBL/GenBank/DDBJ whole genome shotgun (WGS) entry which is preliminary data.</text>
</comment>
<accession>A0A5B3GRJ9</accession>
<reference evidence="2 3" key="1">
    <citation type="journal article" date="2019" name="Nat. Med.">
        <title>A library of human gut bacterial isolates paired with longitudinal multiomics data enables mechanistic microbiome research.</title>
        <authorList>
            <person name="Poyet M."/>
            <person name="Groussin M."/>
            <person name="Gibbons S.M."/>
            <person name="Avila-Pacheco J."/>
            <person name="Jiang X."/>
            <person name="Kearney S.M."/>
            <person name="Perrotta A.R."/>
            <person name="Berdy B."/>
            <person name="Zhao S."/>
            <person name="Lieberman T.D."/>
            <person name="Swanson P.K."/>
            <person name="Smith M."/>
            <person name="Roesemann S."/>
            <person name="Alexander J.E."/>
            <person name="Rich S.A."/>
            <person name="Livny J."/>
            <person name="Vlamakis H."/>
            <person name="Clish C."/>
            <person name="Bullock K."/>
            <person name="Deik A."/>
            <person name="Scott J."/>
            <person name="Pierce K.A."/>
            <person name="Xavier R.J."/>
            <person name="Alm E.J."/>
        </authorList>
    </citation>
    <scope>NUCLEOTIDE SEQUENCE [LARGE SCALE GENOMIC DNA]</scope>
    <source>
        <strain evidence="2 3">BIOML-A266</strain>
    </source>
</reference>
<dbReference type="Pfam" id="PF08522">
    <property type="entry name" value="BT_3987-like_N"/>
    <property type="match status" value="1"/>
</dbReference>
<dbReference type="InterPro" id="IPR017853">
    <property type="entry name" value="GH"/>
</dbReference>
<feature type="domain" description="BT-3987-like N-terminal" evidence="1">
    <location>
        <begin position="78"/>
        <end position="168"/>
    </location>
</feature>
<protein>
    <submittedName>
        <fullName evidence="2">DUF1735 domain-containing protein</fullName>
    </submittedName>
</protein>
<dbReference type="PROSITE" id="PS51257">
    <property type="entry name" value="PROKAR_LIPOPROTEIN"/>
    <property type="match status" value="1"/>
</dbReference>
<evidence type="ECO:0000313" key="3">
    <source>
        <dbReference type="Proteomes" id="UP000322940"/>
    </source>
</evidence>
<organism evidence="2 3">
    <name type="scientific">Alistipes onderdonkii</name>
    <dbReference type="NCBI Taxonomy" id="328813"/>
    <lineage>
        <taxon>Bacteria</taxon>
        <taxon>Pseudomonadati</taxon>
        <taxon>Bacteroidota</taxon>
        <taxon>Bacteroidia</taxon>
        <taxon>Bacteroidales</taxon>
        <taxon>Rikenellaceae</taxon>
        <taxon>Alistipes</taxon>
    </lineage>
</organism>
<name>A0A5B3GRJ9_9BACT</name>
<dbReference type="Gene3D" id="3.20.20.80">
    <property type="entry name" value="Glycosidases"/>
    <property type="match status" value="1"/>
</dbReference>
<dbReference type="AlphaFoldDB" id="A0A5B3GRJ9"/>
<dbReference type="EMBL" id="VVXH01000016">
    <property type="protein sequence ID" value="KAA2376273.1"/>
    <property type="molecule type" value="Genomic_DNA"/>
</dbReference>